<dbReference type="GO" id="GO:0008962">
    <property type="term" value="F:phosphatidylglycerophosphatase activity"/>
    <property type="evidence" value="ECO:0007669"/>
    <property type="project" value="EnsemblFungi"/>
</dbReference>
<dbReference type="GO" id="GO:0031314">
    <property type="term" value="C:extrinsic component of mitochondrial inner membrane"/>
    <property type="evidence" value="ECO:0007669"/>
    <property type="project" value="EnsemblFungi"/>
</dbReference>
<dbReference type="InterPro" id="IPR036412">
    <property type="entry name" value="HAD-like_sf"/>
</dbReference>
<keyword evidence="1" id="KW-0732">Signal</keyword>
<keyword evidence="3" id="KW-1185">Reference proteome</keyword>
<dbReference type="InterPro" id="IPR027706">
    <property type="entry name" value="PGP_Pase"/>
</dbReference>
<evidence type="ECO:0000256" key="1">
    <source>
        <dbReference type="SAM" id="SignalP"/>
    </source>
</evidence>
<dbReference type="OrthoDB" id="198652at2759"/>
<dbReference type="NCBIfam" id="TIGR01668">
    <property type="entry name" value="YqeG_hyp_ppase"/>
    <property type="match status" value="1"/>
</dbReference>
<dbReference type="Gene3D" id="3.40.50.1000">
    <property type="entry name" value="HAD superfamily/HAD-like"/>
    <property type="match status" value="1"/>
</dbReference>
<organism evidence="2 3">
    <name type="scientific">Tortispora caseinolytica NRRL Y-17796</name>
    <dbReference type="NCBI Taxonomy" id="767744"/>
    <lineage>
        <taxon>Eukaryota</taxon>
        <taxon>Fungi</taxon>
        <taxon>Dikarya</taxon>
        <taxon>Ascomycota</taxon>
        <taxon>Saccharomycotina</taxon>
        <taxon>Trigonopsidomycetes</taxon>
        <taxon>Trigonopsidales</taxon>
        <taxon>Trigonopsidaceae</taxon>
        <taxon>Tortispora</taxon>
    </lineage>
</organism>
<dbReference type="Proteomes" id="UP000095023">
    <property type="component" value="Unassembled WGS sequence"/>
</dbReference>
<proteinExistence type="predicted"/>
<dbReference type="InterPro" id="IPR010021">
    <property type="entry name" value="PGPP1/Gep4"/>
</dbReference>
<dbReference type="GO" id="GO:0032049">
    <property type="term" value="P:cardiolipin biosynthetic process"/>
    <property type="evidence" value="ECO:0007669"/>
    <property type="project" value="EnsemblFungi"/>
</dbReference>
<sequence>MNISGTLNFFKVLLQPSLAIPTYSVPTFDHVPSILANLPEIHALVIDKDNCFAIDGTDSVYPKYADTWKLLQTKYPNRLLIVSNSTGTRNDGRAEILESNTGAAVLRHTTKKPGCFPDILQYFSKHGINNPSSIAVIGDRVLTDVVMGNLNNAPSIWVSEGVELSNGIFQVFERWLVNYLQKKNK</sequence>
<gene>
    <name evidence="2" type="ORF">CANCADRAFT_123311</name>
</gene>
<accession>A0A1E4THY8</accession>
<evidence type="ECO:0000313" key="2">
    <source>
        <dbReference type="EMBL" id="ODV91371.1"/>
    </source>
</evidence>
<feature type="signal peptide" evidence="1">
    <location>
        <begin position="1"/>
        <end position="19"/>
    </location>
</feature>
<dbReference type="SUPFAM" id="SSF56784">
    <property type="entry name" value="HAD-like"/>
    <property type="match status" value="1"/>
</dbReference>
<evidence type="ECO:0000313" key="3">
    <source>
        <dbReference type="Proteomes" id="UP000095023"/>
    </source>
</evidence>
<dbReference type="Pfam" id="PF09419">
    <property type="entry name" value="PGP_phosphatase"/>
    <property type="match status" value="1"/>
</dbReference>
<reference evidence="3" key="1">
    <citation type="submission" date="2016-02" db="EMBL/GenBank/DDBJ databases">
        <title>Comparative genomics of biotechnologically important yeasts.</title>
        <authorList>
            <consortium name="DOE Joint Genome Institute"/>
            <person name="Riley R."/>
            <person name="Haridas S."/>
            <person name="Wolfe K.H."/>
            <person name="Lopes M.R."/>
            <person name="Hittinger C.T."/>
            <person name="Goker M."/>
            <person name="Salamov A."/>
            <person name="Wisecaver J."/>
            <person name="Long T.M."/>
            <person name="Aerts A.L."/>
            <person name="Barry K."/>
            <person name="Choi C."/>
            <person name="Clum A."/>
            <person name="Coughlan A.Y."/>
            <person name="Deshpande S."/>
            <person name="Douglass A.P."/>
            <person name="Hanson S.J."/>
            <person name="Klenk H.-P."/>
            <person name="Labutti K."/>
            <person name="Lapidus A."/>
            <person name="Lindquist E."/>
            <person name="Lipzen A."/>
            <person name="Meier-Kolthoff J.P."/>
            <person name="Ohm R.A."/>
            <person name="Otillar R.P."/>
            <person name="Pangilinan J."/>
            <person name="Peng Y."/>
            <person name="Rokas A."/>
            <person name="Rosa C.A."/>
            <person name="Scheuner C."/>
            <person name="Sibirny A.A."/>
            <person name="Slot J.C."/>
            <person name="Stielow J.B."/>
            <person name="Sun H."/>
            <person name="Kurtzman C.P."/>
            <person name="Blackwell M."/>
            <person name="Jeffries T.W."/>
            <person name="Grigoriev I.V."/>
        </authorList>
    </citation>
    <scope>NUCLEOTIDE SEQUENCE [LARGE SCALE GENOMIC DNA]</scope>
    <source>
        <strain evidence="3">NRRL Y-17796</strain>
    </source>
</reference>
<protein>
    <recommendedName>
        <fullName evidence="4">Phosphatidylglycerophosphatase GEP4, mitochondrial</fullName>
    </recommendedName>
</protein>
<dbReference type="EMBL" id="KV453842">
    <property type="protein sequence ID" value="ODV91371.1"/>
    <property type="molecule type" value="Genomic_DNA"/>
</dbReference>
<feature type="chain" id="PRO_5009163260" description="Phosphatidylglycerophosphatase GEP4, mitochondrial" evidence="1">
    <location>
        <begin position="20"/>
        <end position="185"/>
    </location>
</feature>
<name>A0A1E4THY8_9ASCO</name>
<dbReference type="InterPro" id="IPR023214">
    <property type="entry name" value="HAD_sf"/>
</dbReference>
<dbReference type="GO" id="GO:0005759">
    <property type="term" value="C:mitochondrial matrix"/>
    <property type="evidence" value="ECO:0007669"/>
    <property type="project" value="EnsemblFungi"/>
</dbReference>
<evidence type="ECO:0008006" key="4">
    <source>
        <dbReference type="Google" id="ProtNLM"/>
    </source>
</evidence>
<dbReference type="AlphaFoldDB" id="A0A1E4THY8"/>